<evidence type="ECO:0000313" key="12">
    <source>
        <dbReference type="Proteomes" id="UP000265515"/>
    </source>
</evidence>
<dbReference type="GO" id="GO:0005634">
    <property type="term" value="C:nucleus"/>
    <property type="evidence" value="ECO:0007669"/>
    <property type="project" value="UniProtKB-SubCell"/>
</dbReference>
<evidence type="ECO:0000256" key="3">
    <source>
        <dbReference type="ARBA" id="ARBA00006958"/>
    </source>
</evidence>
<keyword evidence="4" id="KW-0540">Nuclease</keyword>
<feature type="region of interest" description="Disordered" evidence="8">
    <location>
        <begin position="402"/>
        <end position="422"/>
    </location>
</feature>
<evidence type="ECO:0000256" key="8">
    <source>
        <dbReference type="SAM" id="MobiDB-lite"/>
    </source>
</evidence>
<keyword evidence="12" id="KW-1185">Reference proteome</keyword>
<dbReference type="GO" id="GO:0004518">
    <property type="term" value="F:nuclease activity"/>
    <property type="evidence" value="ECO:0007669"/>
    <property type="project" value="UniProtKB-KW"/>
</dbReference>
<evidence type="ECO:0000256" key="2">
    <source>
        <dbReference type="ARBA" id="ARBA00004123"/>
    </source>
</evidence>
<dbReference type="InterPro" id="IPR045249">
    <property type="entry name" value="HARBI1-like"/>
</dbReference>
<keyword evidence="9" id="KW-0472">Membrane</keyword>
<dbReference type="Pfam" id="PF13359">
    <property type="entry name" value="DDE_Tnp_4"/>
    <property type="match status" value="1"/>
</dbReference>
<keyword evidence="7" id="KW-0539">Nucleus</keyword>
<comment type="cofactor">
    <cofactor evidence="1">
        <name>a divalent metal cation</name>
        <dbReference type="ChEBI" id="CHEBI:60240"/>
    </cofactor>
</comment>
<evidence type="ECO:0000256" key="1">
    <source>
        <dbReference type="ARBA" id="ARBA00001968"/>
    </source>
</evidence>
<proteinExistence type="inferred from homology"/>
<feature type="domain" description="DDE Tnp4" evidence="10">
    <location>
        <begin position="224"/>
        <end position="389"/>
    </location>
</feature>
<comment type="similarity">
    <text evidence="3">Belongs to the HARBI1 family.</text>
</comment>
<dbReference type="Proteomes" id="UP000265515">
    <property type="component" value="Unassembled WGS sequence"/>
</dbReference>
<name>A0A388LR57_CHABU</name>
<evidence type="ECO:0000256" key="4">
    <source>
        <dbReference type="ARBA" id="ARBA00022722"/>
    </source>
</evidence>
<gene>
    <name evidence="11" type="ORF">CBR_g39194</name>
</gene>
<evidence type="ECO:0000256" key="9">
    <source>
        <dbReference type="SAM" id="Phobius"/>
    </source>
</evidence>
<dbReference type="GO" id="GO:0016787">
    <property type="term" value="F:hydrolase activity"/>
    <property type="evidence" value="ECO:0007669"/>
    <property type="project" value="UniProtKB-KW"/>
</dbReference>
<accession>A0A388LR57</accession>
<comment type="subcellular location">
    <subcellularLocation>
        <location evidence="2">Nucleus</location>
    </subcellularLocation>
</comment>
<dbReference type="Gramene" id="GBG84818">
    <property type="protein sequence ID" value="GBG84818"/>
    <property type="gene ID" value="CBR_g39194"/>
</dbReference>
<keyword evidence="6" id="KW-0378">Hydrolase</keyword>
<evidence type="ECO:0000259" key="10">
    <source>
        <dbReference type="Pfam" id="PF13359"/>
    </source>
</evidence>
<dbReference type="OrthoDB" id="2668416at2759"/>
<keyword evidence="5" id="KW-0479">Metal-binding</keyword>
<comment type="caution">
    <text evidence="11">The sequence shown here is derived from an EMBL/GenBank/DDBJ whole genome shotgun (WGS) entry which is preliminary data.</text>
</comment>
<protein>
    <recommendedName>
        <fullName evidence="10">DDE Tnp4 domain-containing protein</fullName>
    </recommendedName>
</protein>
<feature type="compositionally biased region" description="Acidic residues" evidence="8">
    <location>
        <begin position="402"/>
        <end position="411"/>
    </location>
</feature>
<evidence type="ECO:0000256" key="6">
    <source>
        <dbReference type="ARBA" id="ARBA00022801"/>
    </source>
</evidence>
<dbReference type="AlphaFoldDB" id="A0A388LR57"/>
<dbReference type="PANTHER" id="PTHR22930">
    <property type="match status" value="1"/>
</dbReference>
<keyword evidence="9" id="KW-0812">Transmembrane</keyword>
<evidence type="ECO:0000313" key="11">
    <source>
        <dbReference type="EMBL" id="GBG84818.1"/>
    </source>
</evidence>
<evidence type="ECO:0000256" key="7">
    <source>
        <dbReference type="ARBA" id="ARBA00023242"/>
    </source>
</evidence>
<reference evidence="11 12" key="1">
    <citation type="journal article" date="2018" name="Cell">
        <title>The Chara Genome: Secondary Complexity and Implications for Plant Terrestrialization.</title>
        <authorList>
            <person name="Nishiyama T."/>
            <person name="Sakayama H."/>
            <person name="Vries J.D."/>
            <person name="Buschmann H."/>
            <person name="Saint-Marcoux D."/>
            <person name="Ullrich K.K."/>
            <person name="Haas F.B."/>
            <person name="Vanderstraeten L."/>
            <person name="Becker D."/>
            <person name="Lang D."/>
            <person name="Vosolsobe S."/>
            <person name="Rombauts S."/>
            <person name="Wilhelmsson P.K.I."/>
            <person name="Janitza P."/>
            <person name="Kern R."/>
            <person name="Heyl A."/>
            <person name="Rumpler F."/>
            <person name="Villalobos L.I.A.C."/>
            <person name="Clay J.M."/>
            <person name="Skokan R."/>
            <person name="Toyoda A."/>
            <person name="Suzuki Y."/>
            <person name="Kagoshima H."/>
            <person name="Schijlen E."/>
            <person name="Tajeshwar N."/>
            <person name="Catarino B."/>
            <person name="Hetherington A.J."/>
            <person name="Saltykova A."/>
            <person name="Bonnot C."/>
            <person name="Breuninger H."/>
            <person name="Symeonidi A."/>
            <person name="Radhakrishnan G.V."/>
            <person name="Van Nieuwerburgh F."/>
            <person name="Deforce D."/>
            <person name="Chang C."/>
            <person name="Karol K.G."/>
            <person name="Hedrich R."/>
            <person name="Ulvskov P."/>
            <person name="Glockner G."/>
            <person name="Delwiche C.F."/>
            <person name="Petrasek J."/>
            <person name="Van de Peer Y."/>
            <person name="Friml J."/>
            <person name="Beilby M."/>
            <person name="Dolan L."/>
            <person name="Kohara Y."/>
            <person name="Sugano S."/>
            <person name="Fujiyama A."/>
            <person name="Delaux P.-M."/>
            <person name="Quint M."/>
            <person name="TheiBen G."/>
            <person name="Hagemann M."/>
            <person name="Harholt J."/>
            <person name="Dunand C."/>
            <person name="Zachgo S."/>
            <person name="Langdale J."/>
            <person name="Maumus F."/>
            <person name="Straeten D.V.D."/>
            <person name="Gould S.B."/>
            <person name="Rensing S.A."/>
        </authorList>
    </citation>
    <scope>NUCLEOTIDE SEQUENCE [LARGE SCALE GENOMIC DNA]</scope>
    <source>
        <strain evidence="11 12">S276</strain>
    </source>
</reference>
<organism evidence="11 12">
    <name type="scientific">Chara braunii</name>
    <name type="common">Braun's stonewort</name>
    <dbReference type="NCBI Taxonomy" id="69332"/>
    <lineage>
        <taxon>Eukaryota</taxon>
        <taxon>Viridiplantae</taxon>
        <taxon>Streptophyta</taxon>
        <taxon>Charophyceae</taxon>
        <taxon>Charales</taxon>
        <taxon>Characeae</taxon>
        <taxon>Chara</taxon>
    </lineage>
</organism>
<dbReference type="InterPro" id="IPR027806">
    <property type="entry name" value="HARBI1_dom"/>
</dbReference>
<feature type="transmembrane region" description="Helical" evidence="9">
    <location>
        <begin position="55"/>
        <end position="77"/>
    </location>
</feature>
<keyword evidence="9" id="KW-1133">Transmembrane helix</keyword>
<sequence>MSPSDVPTTNEEWEDIMFMLVFLMTQWVNRRNAVAMAILEAVAITPFMFRDVSGALTMLAGGVVHGMALSFFATQELGRHMNCRRRRVWMLQHNGGLWKDLQRVGAEHDKVFVRFCRLPRPLFLQVLQRITPHIQRSPTNFRLPLPAGQKFACALIRWATGGYYRQSSHSLGMGLASAVRSNEDVADAILHEYGHLHQFPTGRHLEEVQNAFEAKGFPGCVGAIDCTHVYIDKPKGTLSECYYHHTGDFSVVAQVVCDSECRILSVYVGCPGSVHNSHVLRMSPLYHNTMAGRGVLCEGGAILHDGTHVGRYLLGDAGYPILPWIVTPMGRFARTDADRTYDGCHSTVRSCIERTFGRLKTVWRNFIRTLIANLETLRKEFMVVCILHNLMIEHRVEIDPELMNDSSDSEGDGQPRNPRRRRRCNRRFLRHLPDLNIEAVLEIDSTYGSDLGARVRAALIGHVAHHVDVHGAPPPCPWR</sequence>
<dbReference type="GO" id="GO:0046872">
    <property type="term" value="F:metal ion binding"/>
    <property type="evidence" value="ECO:0007669"/>
    <property type="project" value="UniProtKB-KW"/>
</dbReference>
<dbReference type="EMBL" id="BFEA01000492">
    <property type="protein sequence ID" value="GBG84818.1"/>
    <property type="molecule type" value="Genomic_DNA"/>
</dbReference>
<evidence type="ECO:0000256" key="5">
    <source>
        <dbReference type="ARBA" id="ARBA00022723"/>
    </source>
</evidence>